<keyword evidence="2" id="KW-0964">Secreted</keyword>
<keyword evidence="5" id="KW-1133">Transmembrane helix</keyword>
<feature type="transmembrane region" description="Helical" evidence="5">
    <location>
        <begin position="15"/>
        <end position="35"/>
    </location>
</feature>
<feature type="domain" description="Gram-positive cocci surface proteins LPxTG" evidence="6">
    <location>
        <begin position="9"/>
        <end position="41"/>
    </location>
</feature>
<dbReference type="PROSITE" id="PS50847">
    <property type="entry name" value="GRAM_POS_ANCHORING"/>
    <property type="match status" value="1"/>
</dbReference>
<evidence type="ECO:0000313" key="7">
    <source>
        <dbReference type="EMBL" id="NGG16765.1"/>
    </source>
</evidence>
<dbReference type="NCBIfam" id="TIGR01167">
    <property type="entry name" value="LPXTG_anchor"/>
    <property type="match status" value="1"/>
</dbReference>
<dbReference type="RefSeq" id="WP_164332799.1">
    <property type="nucleotide sequence ID" value="NZ_JAAJBG010000020.1"/>
</dbReference>
<dbReference type="EMBL" id="JAAJBG010000020">
    <property type="protein sequence ID" value="NGG16765.1"/>
    <property type="molecule type" value="Genomic_DNA"/>
</dbReference>
<comment type="caution">
    <text evidence="7">The sequence shown here is derived from an EMBL/GenBank/DDBJ whole genome shotgun (WGS) entry which is preliminary data.</text>
</comment>
<keyword evidence="3" id="KW-0732">Signal</keyword>
<dbReference type="InterPro" id="IPR019931">
    <property type="entry name" value="LPXTG_anchor"/>
</dbReference>
<feature type="non-terminal residue" evidence="7">
    <location>
        <position position="1"/>
    </location>
</feature>
<reference evidence="7" key="1">
    <citation type="submission" date="2020-02" db="EMBL/GenBank/DDBJ databases">
        <title>Antibiotic resistance/susceptibility profiles of lactic acid-producing cocci isolated from the human vagina, and analysis of the genetic basis of atypical resistances.</title>
        <authorList>
            <person name="Sirichoat A."/>
            <person name="Florez A.B."/>
            <person name="Vazquez L."/>
            <person name="Buppasiri P."/>
            <person name="Panya M."/>
            <person name="Lulitanond V."/>
            <person name="Mayo B."/>
        </authorList>
    </citation>
    <scope>NUCLEOTIDE SEQUENCE</scope>
    <source>
        <strain evidence="7">VA01-10AN</strain>
    </source>
</reference>
<keyword evidence="4" id="KW-0572">Peptidoglycan-anchor</keyword>
<sequence>APKTPAPALPQTGTASGIGLSVLGMILAGFGLFGLKKQKEN</sequence>
<organism evidence="7">
    <name type="scientific">Streptococcus anginosus</name>
    <dbReference type="NCBI Taxonomy" id="1328"/>
    <lineage>
        <taxon>Bacteria</taxon>
        <taxon>Bacillati</taxon>
        <taxon>Bacillota</taxon>
        <taxon>Bacilli</taxon>
        <taxon>Lactobacillales</taxon>
        <taxon>Streptococcaceae</taxon>
        <taxon>Streptococcus</taxon>
        <taxon>Streptococcus anginosus group</taxon>
    </lineage>
</organism>
<evidence type="ECO:0000256" key="3">
    <source>
        <dbReference type="ARBA" id="ARBA00022729"/>
    </source>
</evidence>
<evidence type="ECO:0000256" key="1">
    <source>
        <dbReference type="ARBA" id="ARBA00022512"/>
    </source>
</evidence>
<keyword evidence="1" id="KW-0134">Cell wall</keyword>
<dbReference type="Pfam" id="PF00746">
    <property type="entry name" value="Gram_pos_anchor"/>
    <property type="match status" value="1"/>
</dbReference>
<evidence type="ECO:0000256" key="2">
    <source>
        <dbReference type="ARBA" id="ARBA00022525"/>
    </source>
</evidence>
<name>A0A6G4N0J7_STRAP</name>
<evidence type="ECO:0000256" key="5">
    <source>
        <dbReference type="SAM" id="Phobius"/>
    </source>
</evidence>
<accession>A0A6G4N0J7</accession>
<evidence type="ECO:0000259" key="6">
    <source>
        <dbReference type="PROSITE" id="PS50847"/>
    </source>
</evidence>
<dbReference type="AlphaFoldDB" id="A0A6G4N0J7"/>
<gene>
    <name evidence="7" type="ORF">G5T13_09170</name>
</gene>
<protein>
    <submittedName>
        <fullName evidence="7">LPXTG cell wall anchor domain-containing protein</fullName>
    </submittedName>
</protein>
<keyword evidence="5" id="KW-0472">Membrane</keyword>
<keyword evidence="5" id="KW-0812">Transmembrane</keyword>
<evidence type="ECO:0000256" key="4">
    <source>
        <dbReference type="ARBA" id="ARBA00023088"/>
    </source>
</evidence>
<proteinExistence type="predicted"/>